<feature type="compositionally biased region" description="Basic residues" evidence="1">
    <location>
        <begin position="87"/>
        <end position="100"/>
    </location>
</feature>
<protein>
    <submittedName>
        <fullName evidence="2">SFRICE_041648</fullName>
    </submittedName>
</protein>
<dbReference type="AlphaFoldDB" id="A0A2H1WLH1"/>
<reference evidence="2" key="1">
    <citation type="submission" date="2016-07" db="EMBL/GenBank/DDBJ databases">
        <authorList>
            <person name="Bretaudeau A."/>
        </authorList>
    </citation>
    <scope>NUCLEOTIDE SEQUENCE</scope>
    <source>
        <strain evidence="2">Rice</strain>
        <tissue evidence="2">Whole body</tissue>
    </source>
</reference>
<evidence type="ECO:0000313" key="2">
    <source>
        <dbReference type="EMBL" id="SOQ53933.1"/>
    </source>
</evidence>
<accession>A0A2H1WLH1</accession>
<evidence type="ECO:0000256" key="1">
    <source>
        <dbReference type="SAM" id="MobiDB-lite"/>
    </source>
</evidence>
<dbReference type="EMBL" id="ODYU01009468">
    <property type="protein sequence ID" value="SOQ53933.1"/>
    <property type="molecule type" value="Genomic_DNA"/>
</dbReference>
<gene>
    <name evidence="2" type="ORF">SFRICE_041648</name>
</gene>
<organism evidence="2">
    <name type="scientific">Spodoptera frugiperda</name>
    <name type="common">Fall armyworm</name>
    <dbReference type="NCBI Taxonomy" id="7108"/>
    <lineage>
        <taxon>Eukaryota</taxon>
        <taxon>Metazoa</taxon>
        <taxon>Ecdysozoa</taxon>
        <taxon>Arthropoda</taxon>
        <taxon>Hexapoda</taxon>
        <taxon>Insecta</taxon>
        <taxon>Pterygota</taxon>
        <taxon>Neoptera</taxon>
        <taxon>Endopterygota</taxon>
        <taxon>Lepidoptera</taxon>
        <taxon>Glossata</taxon>
        <taxon>Ditrysia</taxon>
        <taxon>Noctuoidea</taxon>
        <taxon>Noctuidae</taxon>
        <taxon>Amphipyrinae</taxon>
        <taxon>Spodoptera</taxon>
    </lineage>
</organism>
<feature type="region of interest" description="Disordered" evidence="1">
    <location>
        <begin position="65"/>
        <end position="113"/>
    </location>
</feature>
<proteinExistence type="predicted"/>
<sequence>MHESAAVDLCASSVTPKRASSTSAIWWLDKAHLSAGLGAGGAEERHESGCDCWVACGRRQAGQPHMLRNVQRARERGGRGRGGAGHQGRRRHTGTPHAHSRAADTTPAPEERHCALSQPSLNEHSARHPPLGTNSIQSRTLLLRSRWPSTTDRSDPFITCDASAVHRLAACFKVVLITSRTGDSHTR</sequence>
<name>A0A2H1WLH1_SPOFR</name>